<evidence type="ECO:0000256" key="6">
    <source>
        <dbReference type="ARBA" id="ARBA00023136"/>
    </source>
</evidence>
<keyword evidence="3" id="KW-0997">Cell inner membrane</keyword>
<dbReference type="SUPFAM" id="SSF82693">
    <property type="entry name" value="Multidrug efflux transporter AcrB pore domain, PN1, PN2, PC1 and PC2 subdomains"/>
    <property type="match status" value="3"/>
</dbReference>
<accession>A0A839T4U5</accession>
<keyword evidence="5 7" id="KW-1133">Transmembrane helix</keyword>
<dbReference type="InterPro" id="IPR027463">
    <property type="entry name" value="AcrB_DN_DC_subdom"/>
</dbReference>
<evidence type="ECO:0000256" key="4">
    <source>
        <dbReference type="ARBA" id="ARBA00022692"/>
    </source>
</evidence>
<evidence type="ECO:0000256" key="3">
    <source>
        <dbReference type="ARBA" id="ARBA00022519"/>
    </source>
</evidence>
<feature type="transmembrane region" description="Helical" evidence="7">
    <location>
        <begin position="866"/>
        <end position="883"/>
    </location>
</feature>
<dbReference type="GO" id="GO:0005886">
    <property type="term" value="C:plasma membrane"/>
    <property type="evidence" value="ECO:0007669"/>
    <property type="project" value="TreeGrafter"/>
</dbReference>
<dbReference type="Gene3D" id="3.30.2090.10">
    <property type="entry name" value="Multidrug efflux transporter AcrB TolC docking domain, DN and DC subdomains"/>
    <property type="match status" value="2"/>
</dbReference>
<evidence type="ECO:0000313" key="9">
    <source>
        <dbReference type="Proteomes" id="UP000549250"/>
    </source>
</evidence>
<keyword evidence="1" id="KW-0813">Transport</keyword>
<keyword evidence="9" id="KW-1185">Reference proteome</keyword>
<dbReference type="FunFam" id="3.30.70.1430:FF:000001">
    <property type="entry name" value="Efflux pump membrane transporter"/>
    <property type="match status" value="1"/>
</dbReference>
<feature type="transmembrane region" description="Helical" evidence="7">
    <location>
        <begin position="369"/>
        <end position="389"/>
    </location>
</feature>
<dbReference type="AlphaFoldDB" id="A0A839T4U5"/>
<feature type="transmembrane region" description="Helical" evidence="7">
    <location>
        <begin position="440"/>
        <end position="464"/>
    </location>
</feature>
<sequence>MSVILLFILMNLSAPFISRPVATMLLSVAILLLGFVSFGLLPLSPLPKLDFPTVYVEASLPGASPEVMASSVATPLERALGTIAGISQMSSTSTLGSTGIFLQFEMDKDINSAAREVQAAINASRNLLPSGMRSMPTYSLYNPAQAPIMVLAVTSDTLERSRLYDVASSILVPKLAQIAGVGKINVGGSSLPAVRIELQPKQLEQYSVSLEQVREVVAAANVSQPKGMVETAWQHWQVGANDQLHQASDYRPLIIRQQNGATLRLGDVAHISDATENRYNTGLFNDGQAVLLMVYRQADANIIETISGIKASLPALQAILPASMEVAIATDRSPTIRATLHEAELTLLVSVALVMLLVLLFLGKLHSTLIPALAVPISLIGTFAVMYLLGFSLNILSLMALILAAGLVVDDVIVVLENITRHIDDGVSPLQAAYLGSQEIGFTLLSMNVSLVSVFASILFMGGIVEQLFFEFSLTLIAAIVLSLLISLTLTPMLCARWLTPYKPALKNRLQRLSYAVDRRLLHHYERSLKWALQHRRLILFGLLTIIGLNVVLFLQVPKTFFPSQDTGQLYGYVSGDEGMSFQSMQPKMMQYLQAIKADPAVQSVAAFLGGESGSSNAFMVVRLKPLGERDVSASKVIERIRYNQPIVFGARLFLRVSQDLDFGVGRQSGSQYVFNLLSDDMAALRLWAPKVIQALKNLPQLTGIDANDGEGIQQLTLTVDRDIAKRLGIDMNAVSTLLNNSYSQRQISTIYGNLNQYKVVMGIDPAFAQYATALDSLYLTTTDGRKIPVTAFAHYELSLEQERVNHDGLFAVEPINFDLAPNINLEEATRAIERAVIAIGLPDSVQGRMGGSASVFQQTQEGQPLMILGALIAVYIVLGILYESYIHPLTVLSTLPSAGVGALLAIVITGQEFSLISLLGLFLLIGIVMKNAIMMIDLALQLERRYSLSTGEAIYRACLLRFRPILMTTLAAILGALPLLIGQGEGAEIRQPLGLAIIGGLLLSQLLTLYSTPVVYLYLDRLWLRVTQNEYQGDLEVIK</sequence>
<feature type="transmembrane region" description="Helical" evidence="7">
    <location>
        <begin position="345"/>
        <end position="362"/>
    </location>
</feature>
<dbReference type="Gene3D" id="3.30.70.1440">
    <property type="entry name" value="Multidrug efflux transporter AcrB pore domain"/>
    <property type="match status" value="1"/>
</dbReference>
<feature type="transmembrane region" description="Helical" evidence="7">
    <location>
        <begin position="395"/>
        <end position="419"/>
    </location>
</feature>
<dbReference type="SUPFAM" id="SSF82866">
    <property type="entry name" value="Multidrug efflux transporter AcrB transmembrane domain"/>
    <property type="match status" value="2"/>
</dbReference>
<dbReference type="InterPro" id="IPR001036">
    <property type="entry name" value="Acrflvin-R"/>
</dbReference>
<feature type="transmembrane region" description="Helical" evidence="7">
    <location>
        <begin position="994"/>
        <end position="1020"/>
    </location>
</feature>
<protein>
    <submittedName>
        <fullName evidence="8">Multidrug efflux pump</fullName>
    </submittedName>
</protein>
<keyword evidence="4 7" id="KW-0812">Transmembrane</keyword>
<feature type="transmembrane region" description="Helical" evidence="7">
    <location>
        <begin position="476"/>
        <end position="499"/>
    </location>
</feature>
<reference evidence="8 9" key="1">
    <citation type="submission" date="2020-08" db="EMBL/GenBank/DDBJ databases">
        <title>Genomic Encyclopedia of Type Strains, Phase III (KMG-III): the genomes of soil and plant-associated and newly described type strains.</title>
        <authorList>
            <person name="Whitman W."/>
        </authorList>
    </citation>
    <scope>NUCLEOTIDE SEQUENCE [LARGE SCALE GENOMIC DNA]</scope>
    <source>
        <strain evidence="8 9">CECT 4462</strain>
    </source>
</reference>
<feature type="transmembrane region" description="Helical" evidence="7">
    <location>
        <begin position="916"/>
        <end position="941"/>
    </location>
</feature>
<dbReference type="Pfam" id="PF00873">
    <property type="entry name" value="ACR_tran"/>
    <property type="match status" value="1"/>
</dbReference>
<dbReference type="GO" id="GO:0042910">
    <property type="term" value="F:xenobiotic transmembrane transporter activity"/>
    <property type="evidence" value="ECO:0007669"/>
    <property type="project" value="TreeGrafter"/>
</dbReference>
<feature type="transmembrane region" description="Helical" evidence="7">
    <location>
        <begin position="538"/>
        <end position="557"/>
    </location>
</feature>
<organism evidence="8 9">
    <name type="scientific">Azomonas macrocytogenes</name>
    <name type="common">Azotobacter macrocytogenes</name>
    <dbReference type="NCBI Taxonomy" id="69962"/>
    <lineage>
        <taxon>Bacteria</taxon>
        <taxon>Pseudomonadati</taxon>
        <taxon>Pseudomonadota</taxon>
        <taxon>Gammaproteobacteria</taxon>
        <taxon>Pseudomonadales</taxon>
        <taxon>Pseudomonadaceae</taxon>
        <taxon>Azomonas</taxon>
    </lineage>
</organism>
<name>A0A839T4U5_AZOMA</name>
<evidence type="ECO:0000256" key="1">
    <source>
        <dbReference type="ARBA" id="ARBA00022448"/>
    </source>
</evidence>
<dbReference type="PANTHER" id="PTHR32063:SF34">
    <property type="entry name" value="MULTIDRUG RESISTANCE PROTEIN MDTC"/>
    <property type="match status" value="1"/>
</dbReference>
<evidence type="ECO:0000256" key="5">
    <source>
        <dbReference type="ARBA" id="ARBA00022989"/>
    </source>
</evidence>
<dbReference type="Proteomes" id="UP000549250">
    <property type="component" value="Unassembled WGS sequence"/>
</dbReference>
<evidence type="ECO:0000256" key="2">
    <source>
        <dbReference type="ARBA" id="ARBA00022475"/>
    </source>
</evidence>
<dbReference type="PANTHER" id="PTHR32063">
    <property type="match status" value="1"/>
</dbReference>
<dbReference type="PRINTS" id="PR00702">
    <property type="entry name" value="ACRIFLAVINRP"/>
</dbReference>
<feature type="transmembrane region" description="Helical" evidence="7">
    <location>
        <begin position="961"/>
        <end position="982"/>
    </location>
</feature>
<dbReference type="Gene3D" id="3.30.70.1430">
    <property type="entry name" value="Multidrug efflux transporter AcrB pore domain"/>
    <property type="match status" value="2"/>
</dbReference>
<keyword evidence="6 7" id="KW-0472">Membrane</keyword>
<feature type="transmembrane region" description="Helical" evidence="7">
    <location>
        <begin position="890"/>
        <end position="910"/>
    </location>
</feature>
<gene>
    <name evidence="8" type="ORF">FHR87_002982</name>
</gene>
<proteinExistence type="predicted"/>
<dbReference type="SUPFAM" id="SSF82714">
    <property type="entry name" value="Multidrug efflux transporter AcrB TolC docking domain, DN and DC subdomains"/>
    <property type="match status" value="2"/>
</dbReference>
<dbReference type="Gene3D" id="3.30.70.1320">
    <property type="entry name" value="Multidrug efflux transporter AcrB pore domain like"/>
    <property type="match status" value="1"/>
</dbReference>
<evidence type="ECO:0000313" key="8">
    <source>
        <dbReference type="EMBL" id="MBB3104557.1"/>
    </source>
</evidence>
<dbReference type="Gene3D" id="1.20.1640.10">
    <property type="entry name" value="Multidrug efflux transporter AcrB transmembrane domain"/>
    <property type="match status" value="2"/>
</dbReference>
<dbReference type="EMBL" id="JACHXI010000017">
    <property type="protein sequence ID" value="MBB3104557.1"/>
    <property type="molecule type" value="Genomic_DNA"/>
</dbReference>
<comment type="caution">
    <text evidence="8">The sequence shown here is derived from an EMBL/GenBank/DDBJ whole genome shotgun (WGS) entry which is preliminary data.</text>
</comment>
<keyword evidence="2" id="KW-1003">Cell membrane</keyword>
<evidence type="ECO:0000256" key="7">
    <source>
        <dbReference type="SAM" id="Phobius"/>
    </source>
</evidence>
<feature type="transmembrane region" description="Helical" evidence="7">
    <location>
        <begin position="21"/>
        <end position="43"/>
    </location>
</feature>